<organism evidence="2 3">
    <name type="scientific">Streptomyces marispadix</name>
    <dbReference type="NCBI Taxonomy" id="2922868"/>
    <lineage>
        <taxon>Bacteria</taxon>
        <taxon>Bacillati</taxon>
        <taxon>Actinomycetota</taxon>
        <taxon>Actinomycetes</taxon>
        <taxon>Kitasatosporales</taxon>
        <taxon>Streptomycetaceae</taxon>
        <taxon>Streptomyces</taxon>
    </lineage>
</organism>
<protein>
    <submittedName>
        <fullName evidence="2">Uncharacterized protein</fullName>
    </submittedName>
</protein>
<reference evidence="2" key="1">
    <citation type="submission" date="2022-03" db="EMBL/GenBank/DDBJ databases">
        <authorList>
            <person name="Santos J.D.N."/>
            <person name="Kallscheuer N."/>
            <person name="Jogler C."/>
            <person name="Lage O.M."/>
        </authorList>
    </citation>
    <scope>NUCLEOTIDE SEQUENCE</scope>
    <source>
        <strain evidence="2">M600PL45_2</strain>
    </source>
</reference>
<comment type="caution">
    <text evidence="2">The sequence shown here is derived from an EMBL/GenBank/DDBJ whole genome shotgun (WGS) entry which is preliminary data.</text>
</comment>
<evidence type="ECO:0000313" key="2">
    <source>
        <dbReference type="EMBL" id="MCH6161899.1"/>
    </source>
</evidence>
<keyword evidence="3" id="KW-1185">Reference proteome</keyword>
<feature type="compositionally biased region" description="Basic and acidic residues" evidence="1">
    <location>
        <begin position="8"/>
        <end position="22"/>
    </location>
</feature>
<evidence type="ECO:0000256" key="1">
    <source>
        <dbReference type="SAM" id="MobiDB-lite"/>
    </source>
</evidence>
<feature type="region of interest" description="Disordered" evidence="1">
    <location>
        <begin position="1"/>
        <end position="95"/>
    </location>
</feature>
<dbReference type="RefSeq" id="WP_241060592.1">
    <property type="nucleotide sequence ID" value="NZ_JAKWJU010000002.1"/>
</dbReference>
<name>A0ABS9T043_9ACTN</name>
<evidence type="ECO:0000313" key="3">
    <source>
        <dbReference type="Proteomes" id="UP001166784"/>
    </source>
</evidence>
<dbReference type="EMBL" id="JAKWJU010000002">
    <property type="protein sequence ID" value="MCH6161899.1"/>
    <property type="molecule type" value="Genomic_DNA"/>
</dbReference>
<dbReference type="Proteomes" id="UP001166784">
    <property type="component" value="Unassembled WGS sequence"/>
</dbReference>
<accession>A0ABS9T043</accession>
<proteinExistence type="predicted"/>
<sequence length="95" mass="10097">MLAYSLPDEPRAADLQQRREGEQGDGAGDEQGGRLREDEYGTAVCASAAAERARRRNGPAACGRPRACLRGRGDPAEAPPRQRGTSSGQFTPARS</sequence>
<feature type="compositionally biased region" description="Polar residues" evidence="1">
    <location>
        <begin position="83"/>
        <end position="95"/>
    </location>
</feature>
<reference evidence="2" key="2">
    <citation type="journal article" date="2023" name="Int. J. Syst. Evol. Microbiol.">
        <title>Streptomyces marispadix sp. nov., isolated from marine beach sediment of the Northern Coast of Portugal.</title>
        <authorList>
            <person name="dos Santos J.D.N."/>
            <person name="Vitorino I.R."/>
            <person name="Kallscheuer N."/>
            <person name="Srivastava A."/>
            <person name="Krautwurst S."/>
            <person name="Marz M."/>
            <person name="Jogler C."/>
            <person name="Lobo Da Cunha A."/>
            <person name="Catita J."/>
            <person name="Goncalves H."/>
            <person name="Gonzalez I."/>
            <person name="Reyes F."/>
            <person name="Lage O.M."/>
        </authorList>
    </citation>
    <scope>NUCLEOTIDE SEQUENCE</scope>
    <source>
        <strain evidence="2">M600PL45_2</strain>
    </source>
</reference>
<gene>
    <name evidence="2" type="ORF">MMA15_16355</name>
</gene>